<dbReference type="Pfam" id="PF05916">
    <property type="entry name" value="Sld5"/>
    <property type="match status" value="1"/>
</dbReference>
<gene>
    <name evidence="9" type="primary">PSF3</name>
    <name evidence="9" type="ORF">EYR41_002954</name>
</gene>
<comment type="caution">
    <text evidence="9">The sequence shown here is derived from an EMBL/GenBank/DDBJ whole genome shotgun (WGS) entry which is preliminary data.</text>
</comment>
<name>A0A7C8KJ95_ORBOL</name>
<dbReference type="SUPFAM" id="SSF160059">
    <property type="entry name" value="PriA/YqbF domain"/>
    <property type="match status" value="1"/>
</dbReference>
<dbReference type="InterPro" id="IPR021151">
    <property type="entry name" value="GINS_A"/>
</dbReference>
<dbReference type="GO" id="GO:0000811">
    <property type="term" value="C:GINS complex"/>
    <property type="evidence" value="ECO:0007669"/>
    <property type="project" value="UniProtKB-UniRule"/>
</dbReference>
<evidence type="ECO:0000313" key="9">
    <source>
        <dbReference type="EMBL" id="TGJ70945.1"/>
    </source>
</evidence>
<evidence type="ECO:0000256" key="4">
    <source>
        <dbReference type="ARBA" id="ARBA00022705"/>
    </source>
</evidence>
<dbReference type="CDD" id="cd11713">
    <property type="entry name" value="GINS_A_psf3"/>
    <property type="match status" value="1"/>
</dbReference>
<evidence type="ECO:0000313" key="10">
    <source>
        <dbReference type="Proteomes" id="UP000297595"/>
    </source>
</evidence>
<comment type="subcellular location">
    <subcellularLocation>
        <location evidence="1 6">Nucleus</location>
    </subcellularLocation>
</comment>
<evidence type="ECO:0000256" key="3">
    <source>
        <dbReference type="ARBA" id="ARBA00015140"/>
    </source>
</evidence>
<feature type="domain" description="GINS subunit" evidence="7">
    <location>
        <begin position="76"/>
        <end position="160"/>
    </location>
</feature>
<comment type="function">
    <text evidence="6">The GINS complex plays an essential role in the initiation of DNA replication.</text>
</comment>
<evidence type="ECO:0000259" key="8">
    <source>
        <dbReference type="Pfam" id="PF22466"/>
    </source>
</evidence>
<keyword evidence="4 6" id="KW-0235">DNA replication</keyword>
<organism evidence="9 10">
    <name type="scientific">Orbilia oligospora</name>
    <name type="common">Nematode-trapping fungus</name>
    <name type="synonym">Arthrobotrys oligospora</name>
    <dbReference type="NCBI Taxonomy" id="2813651"/>
    <lineage>
        <taxon>Eukaryota</taxon>
        <taxon>Fungi</taxon>
        <taxon>Dikarya</taxon>
        <taxon>Ascomycota</taxon>
        <taxon>Pezizomycotina</taxon>
        <taxon>Orbiliomycetes</taxon>
        <taxon>Orbiliales</taxon>
        <taxon>Orbiliaceae</taxon>
        <taxon>Orbilia</taxon>
    </lineage>
</organism>
<dbReference type="GO" id="GO:1902975">
    <property type="term" value="P:mitotic DNA replication initiation"/>
    <property type="evidence" value="ECO:0007669"/>
    <property type="project" value="TreeGrafter"/>
</dbReference>
<keyword evidence="5 6" id="KW-0539">Nucleus</keyword>
<dbReference type="Proteomes" id="UP000297595">
    <property type="component" value="Unassembled WGS sequence"/>
</dbReference>
<dbReference type="SUPFAM" id="SSF158573">
    <property type="entry name" value="GINS helical bundle-like"/>
    <property type="match status" value="1"/>
</dbReference>
<dbReference type="InterPro" id="IPR038437">
    <property type="entry name" value="GINS_Psf3_sf"/>
</dbReference>
<protein>
    <recommendedName>
        <fullName evidence="3 6">DNA replication complex GINS protein PSF3</fullName>
    </recommendedName>
</protein>
<dbReference type="AlphaFoldDB" id="A0A7C8KJ95"/>
<evidence type="ECO:0000259" key="7">
    <source>
        <dbReference type="Pfam" id="PF05916"/>
    </source>
</evidence>
<evidence type="ECO:0000256" key="6">
    <source>
        <dbReference type="RuleBase" id="RU367161"/>
    </source>
</evidence>
<sequence length="199" mass="22122">MGSKYYDIDAILTDAQKIPCTFEVDVPGLGYLDGNDNSDMKAGTKLEMPIWLAEILAVSEQLGTKTFIHTNIPHALSAPVMNALKANPLSVNLRDLATHYYSLGERMVNLVEDAEDELVDTLSETFRRRTIEIADHAVNPKGALGEGTEFLTGLEESERQNGKKKEFIADHEGCLRGIVVFRAAHDSTKAMKSWRQEKK</sequence>
<dbReference type="CDD" id="cd21693">
    <property type="entry name" value="GINS_B_Psf3"/>
    <property type="match status" value="1"/>
</dbReference>
<evidence type="ECO:0000256" key="5">
    <source>
        <dbReference type="ARBA" id="ARBA00023242"/>
    </source>
</evidence>
<evidence type="ECO:0000256" key="1">
    <source>
        <dbReference type="ARBA" id="ARBA00004123"/>
    </source>
</evidence>
<dbReference type="InterPro" id="IPR055221">
    <property type="entry name" value="PSF3_N"/>
</dbReference>
<dbReference type="EMBL" id="SOZJ01000002">
    <property type="protein sequence ID" value="TGJ70945.1"/>
    <property type="molecule type" value="Genomic_DNA"/>
</dbReference>
<reference evidence="9 10" key="1">
    <citation type="submission" date="2019-03" db="EMBL/GenBank/DDBJ databases">
        <title>Nematode-trapping fungi genome.</title>
        <authorList>
            <person name="Vidal-Diez De Ulzurrun G."/>
        </authorList>
    </citation>
    <scope>NUCLEOTIDE SEQUENCE [LARGE SCALE GENOMIC DNA]</scope>
    <source>
        <strain evidence="9 10">TWF154</strain>
    </source>
</reference>
<accession>A0A7C8KJ95</accession>
<dbReference type="PANTHER" id="PTHR22768">
    <property type="entry name" value="DNA REPLICATION COMPLEX GINS PROTEIN PSF3"/>
    <property type="match status" value="1"/>
</dbReference>
<feature type="domain" description="DNA replication complex GINS protein PSF3 N-terminal" evidence="8">
    <location>
        <begin position="6"/>
        <end position="58"/>
    </location>
</feature>
<dbReference type="Gene3D" id="1.20.58.2050">
    <property type="match status" value="1"/>
</dbReference>
<comment type="similarity">
    <text evidence="2 6">Belongs to the GINS3/PSF3 family.</text>
</comment>
<dbReference type="Pfam" id="PF22466">
    <property type="entry name" value="PSF3_N"/>
    <property type="match status" value="1"/>
</dbReference>
<dbReference type="PANTHER" id="PTHR22768:SF0">
    <property type="entry name" value="DNA REPLICATION COMPLEX GINS PROTEIN PSF3"/>
    <property type="match status" value="1"/>
</dbReference>
<dbReference type="InterPro" id="IPR036224">
    <property type="entry name" value="GINS_bundle-like_dom_sf"/>
</dbReference>
<comment type="subunit">
    <text evidence="6">Component of the GINS complex.</text>
</comment>
<dbReference type="InterPro" id="IPR010492">
    <property type="entry name" value="GINS_Psf3"/>
</dbReference>
<evidence type="ECO:0000256" key="2">
    <source>
        <dbReference type="ARBA" id="ARBA00006343"/>
    </source>
</evidence>
<proteinExistence type="inferred from homology"/>